<keyword evidence="3" id="KW-1185">Reference proteome</keyword>
<evidence type="ECO:0000313" key="2">
    <source>
        <dbReference type="EMBL" id="KAK0153922.1"/>
    </source>
</evidence>
<proteinExistence type="predicted"/>
<name>A0AA47PBZ9_MERPO</name>
<evidence type="ECO:0000313" key="3">
    <source>
        <dbReference type="Proteomes" id="UP001174136"/>
    </source>
</evidence>
<dbReference type="AlphaFoldDB" id="A0AA47PBZ9"/>
<accession>A0AA47PBZ9</accession>
<gene>
    <name evidence="2" type="ORF">N1851_003998</name>
</gene>
<reference evidence="2" key="1">
    <citation type="journal article" date="2023" name="Front. Mar. Sci.">
        <title>A new Merluccius polli reference genome to investigate the effects of global change in West African waters.</title>
        <authorList>
            <person name="Mateo J.L."/>
            <person name="Blanco-Fernandez C."/>
            <person name="Garcia-Vazquez E."/>
            <person name="Machado-Schiaffino G."/>
        </authorList>
    </citation>
    <scope>NUCLEOTIDE SEQUENCE</scope>
    <source>
        <strain evidence="2">C29</strain>
        <tissue evidence="2">Fin</tissue>
    </source>
</reference>
<feature type="region of interest" description="Disordered" evidence="1">
    <location>
        <begin position="58"/>
        <end position="106"/>
    </location>
</feature>
<feature type="compositionally biased region" description="Basic and acidic residues" evidence="1">
    <location>
        <begin position="76"/>
        <end position="95"/>
    </location>
</feature>
<protein>
    <submittedName>
        <fullName evidence="2">Uncharacterized protein</fullName>
    </submittedName>
</protein>
<organism evidence="2 3">
    <name type="scientific">Merluccius polli</name>
    <name type="common">Benguela hake</name>
    <name type="synonym">Merluccius cadenati</name>
    <dbReference type="NCBI Taxonomy" id="89951"/>
    <lineage>
        <taxon>Eukaryota</taxon>
        <taxon>Metazoa</taxon>
        <taxon>Chordata</taxon>
        <taxon>Craniata</taxon>
        <taxon>Vertebrata</taxon>
        <taxon>Euteleostomi</taxon>
        <taxon>Actinopterygii</taxon>
        <taxon>Neopterygii</taxon>
        <taxon>Teleostei</taxon>
        <taxon>Neoteleostei</taxon>
        <taxon>Acanthomorphata</taxon>
        <taxon>Zeiogadaria</taxon>
        <taxon>Gadariae</taxon>
        <taxon>Gadiformes</taxon>
        <taxon>Gadoidei</taxon>
        <taxon>Merlucciidae</taxon>
        <taxon>Merluccius</taxon>
    </lineage>
</organism>
<dbReference type="Proteomes" id="UP001174136">
    <property type="component" value="Unassembled WGS sequence"/>
</dbReference>
<sequence>MFFGAGKEPRLCLGRITPVVHYFPITGQPVVVHTKTQHLLNVHKSWFLRVQQERADSPVPSCVSMKSDHSMGIPARFKDGNQSIEKRRVQQERADSPVPSCVSMKSDWSMEHPCQFKDGHPSGDER</sequence>
<dbReference type="EMBL" id="JAOPHQ010000604">
    <property type="protein sequence ID" value="KAK0153922.1"/>
    <property type="molecule type" value="Genomic_DNA"/>
</dbReference>
<comment type="caution">
    <text evidence="2">The sequence shown here is derived from an EMBL/GenBank/DDBJ whole genome shotgun (WGS) entry which is preliminary data.</text>
</comment>
<evidence type="ECO:0000256" key="1">
    <source>
        <dbReference type="SAM" id="MobiDB-lite"/>
    </source>
</evidence>